<gene>
    <name evidence="5" type="ORF">CLV93_101195</name>
    <name evidence="4" type="ORF">JCM18694_01110</name>
</gene>
<evidence type="ECO:0000313" key="5">
    <source>
        <dbReference type="EMBL" id="PSK85243.1"/>
    </source>
</evidence>
<feature type="domain" description="Glycoside hydrolase family 65 N-terminal" evidence="3">
    <location>
        <begin position="42"/>
        <end position="258"/>
    </location>
</feature>
<feature type="domain" description="Glycoside hydrolase family 65 central catalytic" evidence="2">
    <location>
        <begin position="312"/>
        <end position="535"/>
    </location>
</feature>
<dbReference type="Proteomes" id="UP000396862">
    <property type="component" value="Unassembled WGS sequence"/>
</dbReference>
<dbReference type="Gene3D" id="1.50.10.10">
    <property type="match status" value="1"/>
</dbReference>
<reference evidence="5 6" key="1">
    <citation type="submission" date="2018-03" db="EMBL/GenBank/DDBJ databases">
        <title>Genomic Encyclopedia of Archaeal and Bacterial Type Strains, Phase II (KMG-II): from individual species to whole genera.</title>
        <authorList>
            <person name="Goeker M."/>
        </authorList>
    </citation>
    <scope>NUCLEOTIDE SEQUENCE [LARGE SCALE GENOMIC DNA]</scope>
    <source>
        <strain evidence="5 6">DSM 27267</strain>
    </source>
</reference>
<evidence type="ECO:0000259" key="3">
    <source>
        <dbReference type="Pfam" id="PF03636"/>
    </source>
</evidence>
<feature type="chain" id="PRO_5015199159" evidence="1">
    <location>
        <begin position="21"/>
        <end position="684"/>
    </location>
</feature>
<sequence>MKYVLLSLLILVIGNNVSRASNEQQEGWEITATDTSNYVGISLANGRIGLLPSAVPFKVKSIILNNVFDEYMYNKKERLITSRVLLGINFANLKMVIDGDAITAQNISHWKQVLNMKDARLTTSFQFKNKASISYSIYALRGMPYSGMMDVTVKALKKDVKISVSGQIICPKDYNHVVQVFKTPQDNEIRMPLLQTVALSPTGKQKLATTATFVFNNNEEPKLKESVESPFEHSLTFSRELKSGKTFNFAWAGAVCTSKNFSDPQSESERMAIYIMRGNKQAVIDQHTRLWHQLWQGDIQVEGDLESQRDIRLALYHLYAFSRDDSNLSLSPMGLSSQGYNGHVFWDTEIWMYPPLLVFNQGIAHSLLNYRAARLDKAKQKASDYGYKGAMFPWESDDTGEEATPTFALTGAFEQHITADVGIAFWNYFRVTGNKEWLKETGYPVIKATADFWASRAVKNSDGSYSINNVVGADEFAPNVDDNAFTNGSAQTVMRYAEKATELLNKKPNPKWEKVASNLRFYYFPDGVTKEHKTYKGEFIKQADVNLLAYPLQIETDTAAIRRDLAYYEPKMAKDGPAMGHSIVSILYSRLGNAEEAFRMFKKAYMPNKRPPFGALAESATSDNPYFATGAGGMLQAVIFGFAGLEITSQGIDQHTPCLPSQWKKLTITGVGPEKKTFTIVHHK</sequence>
<protein>
    <submittedName>
        <fullName evidence="5">Trehalose/maltose hydrolase-like predicted phosphorylase</fullName>
    </submittedName>
</protein>
<keyword evidence="1" id="KW-0732">Signal</keyword>
<evidence type="ECO:0000259" key="2">
    <source>
        <dbReference type="Pfam" id="PF03632"/>
    </source>
</evidence>
<evidence type="ECO:0000313" key="4">
    <source>
        <dbReference type="EMBL" id="GET19865.1"/>
    </source>
</evidence>
<dbReference type="PANTHER" id="PTHR11051:SF8">
    <property type="entry name" value="PROTEIN-GLUCOSYLGALACTOSYLHYDROXYLYSINE GLUCOSIDASE"/>
    <property type="match status" value="1"/>
</dbReference>
<evidence type="ECO:0000313" key="6">
    <source>
        <dbReference type="Proteomes" id="UP000240621"/>
    </source>
</evidence>
<organism evidence="5 6">
    <name type="scientific">Prolixibacter denitrificans</name>
    <dbReference type="NCBI Taxonomy" id="1541063"/>
    <lineage>
        <taxon>Bacteria</taxon>
        <taxon>Pseudomonadati</taxon>
        <taxon>Bacteroidota</taxon>
        <taxon>Bacteroidia</taxon>
        <taxon>Marinilabiliales</taxon>
        <taxon>Prolixibacteraceae</taxon>
        <taxon>Prolixibacter</taxon>
    </lineage>
</organism>
<dbReference type="GO" id="GO:0005975">
    <property type="term" value="P:carbohydrate metabolic process"/>
    <property type="evidence" value="ECO:0007669"/>
    <property type="project" value="InterPro"/>
</dbReference>
<dbReference type="OrthoDB" id="9758855at2"/>
<dbReference type="InterPro" id="IPR005195">
    <property type="entry name" value="Glyco_hydro_65_M"/>
</dbReference>
<dbReference type="EMBL" id="PYGC01000001">
    <property type="protein sequence ID" value="PSK85243.1"/>
    <property type="molecule type" value="Genomic_DNA"/>
</dbReference>
<dbReference type="AlphaFoldDB" id="A0A2P8CJW9"/>
<comment type="caution">
    <text evidence="5">The sequence shown here is derived from an EMBL/GenBank/DDBJ whole genome shotgun (WGS) entry which is preliminary data.</text>
</comment>
<evidence type="ECO:0000256" key="1">
    <source>
        <dbReference type="SAM" id="SignalP"/>
    </source>
</evidence>
<dbReference type="InterPro" id="IPR012341">
    <property type="entry name" value="6hp_glycosidase-like_sf"/>
</dbReference>
<evidence type="ECO:0000313" key="7">
    <source>
        <dbReference type="Proteomes" id="UP000396862"/>
    </source>
</evidence>
<proteinExistence type="predicted"/>
<keyword evidence="7" id="KW-1185">Reference proteome</keyword>
<dbReference type="Pfam" id="PF03632">
    <property type="entry name" value="Glyco_hydro_65m"/>
    <property type="match status" value="1"/>
</dbReference>
<reference evidence="4 7" key="2">
    <citation type="submission" date="2019-10" db="EMBL/GenBank/DDBJ databases">
        <title>Prolixibacter strains distinguished by the presence of nitrate reductase genes were adept at nitrate-dependent anaerobic corrosion of metallic iron and carbon steel.</title>
        <authorList>
            <person name="Iino T."/>
            <person name="Shono N."/>
            <person name="Ito K."/>
            <person name="Nakamura R."/>
            <person name="Sueoka K."/>
            <person name="Harayama S."/>
            <person name="Ohkuma M."/>
        </authorList>
    </citation>
    <scope>NUCLEOTIDE SEQUENCE [LARGE SCALE GENOMIC DNA]</scope>
    <source>
        <strain evidence="4 7">MIC1-1</strain>
    </source>
</reference>
<dbReference type="Gene3D" id="2.70.98.40">
    <property type="entry name" value="Glycoside hydrolase, family 65, N-terminal domain"/>
    <property type="match status" value="1"/>
</dbReference>
<dbReference type="EMBL" id="BLAU01000001">
    <property type="protein sequence ID" value="GET19865.1"/>
    <property type="molecule type" value="Genomic_DNA"/>
</dbReference>
<dbReference type="InterPro" id="IPR008928">
    <property type="entry name" value="6-hairpin_glycosidase_sf"/>
</dbReference>
<dbReference type="Pfam" id="PF03636">
    <property type="entry name" value="Glyco_hydro_65N"/>
    <property type="match status" value="1"/>
</dbReference>
<dbReference type="GO" id="GO:0004553">
    <property type="term" value="F:hydrolase activity, hydrolyzing O-glycosyl compounds"/>
    <property type="evidence" value="ECO:0007669"/>
    <property type="project" value="TreeGrafter"/>
</dbReference>
<feature type="signal peptide" evidence="1">
    <location>
        <begin position="1"/>
        <end position="20"/>
    </location>
</feature>
<keyword evidence="5" id="KW-0378">Hydrolase</keyword>
<dbReference type="RefSeq" id="WP_106540301.1">
    <property type="nucleotide sequence ID" value="NZ_BLAU01000001.1"/>
</dbReference>
<dbReference type="PANTHER" id="PTHR11051">
    <property type="entry name" value="GLYCOSYL HYDROLASE-RELATED"/>
    <property type="match status" value="1"/>
</dbReference>
<dbReference type="InterPro" id="IPR005196">
    <property type="entry name" value="Glyco_hydro_65_N"/>
</dbReference>
<dbReference type="InterPro" id="IPR037018">
    <property type="entry name" value="GH65_N"/>
</dbReference>
<dbReference type="Proteomes" id="UP000240621">
    <property type="component" value="Unassembled WGS sequence"/>
</dbReference>
<dbReference type="SUPFAM" id="SSF48208">
    <property type="entry name" value="Six-hairpin glycosidases"/>
    <property type="match status" value="1"/>
</dbReference>
<name>A0A2P8CJW9_9BACT</name>
<accession>A0A2P8CJW9</accession>